<dbReference type="InterPro" id="IPR015500">
    <property type="entry name" value="Peptidase_S8_subtilisin-rel"/>
</dbReference>
<feature type="region of interest" description="Disordered" evidence="8">
    <location>
        <begin position="252"/>
        <end position="278"/>
    </location>
</feature>
<protein>
    <submittedName>
        <fullName evidence="11">Subtilase family protein</fullName>
    </submittedName>
</protein>
<keyword evidence="9" id="KW-0732">Signal</keyword>
<feature type="region of interest" description="Disordered" evidence="8">
    <location>
        <begin position="90"/>
        <end position="114"/>
    </location>
</feature>
<feature type="active site" description="Charge relay system" evidence="5 6">
    <location>
        <position position="626"/>
    </location>
</feature>
<dbReference type="InterPro" id="IPR000209">
    <property type="entry name" value="Peptidase_S8/S53_dom"/>
</dbReference>
<dbReference type="PROSITE" id="PS00136">
    <property type="entry name" value="SUBTILASE_ASP"/>
    <property type="match status" value="1"/>
</dbReference>
<dbReference type="RefSeq" id="WP_073485396.1">
    <property type="nucleotide sequence ID" value="NZ_FQVN01000006.1"/>
</dbReference>
<comment type="similarity">
    <text evidence="1 6 7">Belongs to the peptidase S8 family.</text>
</comment>
<dbReference type="InterPro" id="IPR022398">
    <property type="entry name" value="Peptidase_S8_His-AS"/>
</dbReference>
<evidence type="ECO:0000256" key="8">
    <source>
        <dbReference type="SAM" id="MobiDB-lite"/>
    </source>
</evidence>
<evidence type="ECO:0000256" key="4">
    <source>
        <dbReference type="ARBA" id="ARBA00022825"/>
    </source>
</evidence>
<dbReference type="PROSITE" id="PS00137">
    <property type="entry name" value="SUBTILASE_HIS"/>
    <property type="match status" value="1"/>
</dbReference>
<accession>A0A1M5GQN0</accession>
<dbReference type="PROSITE" id="PS00138">
    <property type="entry name" value="SUBTILASE_SER"/>
    <property type="match status" value="1"/>
</dbReference>
<evidence type="ECO:0000256" key="9">
    <source>
        <dbReference type="SAM" id="SignalP"/>
    </source>
</evidence>
<feature type="domain" description="Peptidase S8/S53" evidence="10">
    <location>
        <begin position="195"/>
        <end position="666"/>
    </location>
</feature>
<evidence type="ECO:0000256" key="3">
    <source>
        <dbReference type="ARBA" id="ARBA00022801"/>
    </source>
</evidence>
<dbReference type="InterPro" id="IPR023828">
    <property type="entry name" value="Peptidase_S8_Ser-AS"/>
</dbReference>
<evidence type="ECO:0000256" key="6">
    <source>
        <dbReference type="PROSITE-ProRule" id="PRU01240"/>
    </source>
</evidence>
<feature type="signal peptide" evidence="9">
    <location>
        <begin position="1"/>
        <end position="34"/>
    </location>
</feature>
<dbReference type="CDD" id="cd07474">
    <property type="entry name" value="Peptidases_S8_subtilisin_Vpr-like"/>
    <property type="match status" value="1"/>
</dbReference>
<evidence type="ECO:0000256" key="2">
    <source>
        <dbReference type="ARBA" id="ARBA00022670"/>
    </source>
</evidence>
<organism evidence="11 12">
    <name type="scientific">Streptoalloteichus hindustanus</name>
    <dbReference type="NCBI Taxonomy" id="2017"/>
    <lineage>
        <taxon>Bacteria</taxon>
        <taxon>Bacillati</taxon>
        <taxon>Actinomycetota</taxon>
        <taxon>Actinomycetes</taxon>
        <taxon>Pseudonocardiales</taxon>
        <taxon>Pseudonocardiaceae</taxon>
        <taxon>Streptoalloteichus</taxon>
    </lineage>
</organism>
<sequence>MSRTRGPGHGVRRVAARSAAVLFAAVLATGVAGAGVASGQDDRGDLAPSVPGAGGLPARALQDKIKPRLADARGSVTAFVELEKKPAVDAFTEKQGSDKEQAKQAAREAKQDTQQAAEKVVDTLRAKDSAAKETYRTSNAVPGVVVTANADKVRELAELPEVRAVHAVVPKEPGNANAVQLTRTLAAWQQTGRLGDGVRVGIIDTGIDYTHAMFGGPGTKAAYDAIDRTKVDPSFFPTAKVVGGVDLAGDAYDGSGKSGPEAMVPKPDPNPMDCHSHGTHVAGTAAGFGVNADGSTFRGDYGKLDDKQLNEMRIGPGTAPKALLYGIKVFGCTGSTNLTGQALDWALDPDGDGDFSDRLDVVNLSLGQDYGAPDDPDSLFVRKLVKNGVLPVISAGNGGDLYDVGGSPGSTPEALTVASTRDSFVLRDGAEVVAPGGVAGVKAGQYSQNYADYAGLERTKPVVALTEESNKDGCRPFSSADKVAVLNRFVWLEWDDNDASRRCGSGVRADNARAAGAVGAIFSSSVENFNAGIGGNKDLPVFQFTGSATKAVRPALEAGSLQVRMAGDLRTSVKTHAPEISDTPSTFTSRGVHQKVVKPDVAAPGDTIASALVGSGNGTLVISGTSMAAPHTSGIAALVRQAHPDWTPEEVKAAVMNTAGADVRTGPNGSVLAPNRVGAGRIDAKSALDNQVLAMVEDDPGAVSVSFGTVEVSGKTQISKTVKIVNKGVNAVELSPSFQAATQIPGVRYEVSTSSIRLSPRGVAKIKLTLRIDDPAALRRTVDPTVQTTQLNVARQFLADASGRLVLTPKNGSGTPLRVPVYAAPKPVAKISATDRIRFNRGDSQAVLNLKGRGVEQGQGSSAYRSLVSVFELQGSSPQLPQCGKKVTSDCTPNETAKGGDLRYVGATSTAPLAKAQGKLDQAQVAFGIATWGNWYNVGSNTVPYVDIDVNGDGKPDFETFVTRPSGTDVLVASTVDLNKPLPNGGFQSVDLQPVNGQFGDVDTNVFDSNVIVLPVTLKALGIDPNAATARLNYTVGVSGFYTGPGDKDGVIDQIAKPMSFDPLKPGLWAQGGGDAALSYVAKPATALVVNRDAGALAMDRVDKLLVLHHHNASGERAQLVSVDGSRTWADLDLRGGPGEGRHSS</sequence>
<keyword evidence="3 6" id="KW-0378">Hydrolase</keyword>
<proteinExistence type="inferred from homology"/>
<evidence type="ECO:0000256" key="5">
    <source>
        <dbReference type="PIRSR" id="PIRSR615500-1"/>
    </source>
</evidence>
<feature type="active site" description="Charge relay system" evidence="5 6">
    <location>
        <position position="277"/>
    </location>
</feature>
<dbReference type="InterPro" id="IPR034213">
    <property type="entry name" value="S8_Vpr-like"/>
</dbReference>
<dbReference type="PRINTS" id="PR00723">
    <property type="entry name" value="SUBTILISIN"/>
</dbReference>
<feature type="active site" description="Charge relay system" evidence="5 6">
    <location>
        <position position="204"/>
    </location>
</feature>
<dbReference type="Pfam" id="PF00082">
    <property type="entry name" value="Peptidase_S8"/>
    <property type="match status" value="1"/>
</dbReference>
<dbReference type="InterPro" id="IPR023827">
    <property type="entry name" value="Peptidase_S8_Asp-AS"/>
</dbReference>
<dbReference type="STRING" id="2017.SAMN05444320_106223"/>
<dbReference type="AlphaFoldDB" id="A0A1M5GQN0"/>
<evidence type="ECO:0000259" key="10">
    <source>
        <dbReference type="Pfam" id="PF00082"/>
    </source>
</evidence>
<evidence type="ECO:0000256" key="1">
    <source>
        <dbReference type="ARBA" id="ARBA00011073"/>
    </source>
</evidence>
<dbReference type="Gene3D" id="3.40.50.200">
    <property type="entry name" value="Peptidase S8/S53 domain"/>
    <property type="match status" value="2"/>
</dbReference>
<dbReference type="GO" id="GO:0004252">
    <property type="term" value="F:serine-type endopeptidase activity"/>
    <property type="evidence" value="ECO:0007669"/>
    <property type="project" value="UniProtKB-UniRule"/>
</dbReference>
<name>A0A1M5GQN0_STRHI</name>
<dbReference type="Proteomes" id="UP000184501">
    <property type="component" value="Unassembled WGS sequence"/>
</dbReference>
<evidence type="ECO:0000313" key="12">
    <source>
        <dbReference type="Proteomes" id="UP000184501"/>
    </source>
</evidence>
<dbReference type="GO" id="GO:0006508">
    <property type="term" value="P:proteolysis"/>
    <property type="evidence" value="ECO:0007669"/>
    <property type="project" value="UniProtKB-KW"/>
</dbReference>
<evidence type="ECO:0000256" key="7">
    <source>
        <dbReference type="RuleBase" id="RU003355"/>
    </source>
</evidence>
<dbReference type="PANTHER" id="PTHR43806">
    <property type="entry name" value="PEPTIDASE S8"/>
    <property type="match status" value="1"/>
</dbReference>
<dbReference type="PANTHER" id="PTHR43806:SF11">
    <property type="entry name" value="CEREVISIN-RELATED"/>
    <property type="match status" value="1"/>
</dbReference>
<keyword evidence="4 6" id="KW-0720">Serine protease</keyword>
<dbReference type="PROSITE" id="PS51892">
    <property type="entry name" value="SUBTILASE"/>
    <property type="match status" value="1"/>
</dbReference>
<dbReference type="InterPro" id="IPR036852">
    <property type="entry name" value="Peptidase_S8/S53_dom_sf"/>
</dbReference>
<keyword evidence="12" id="KW-1185">Reference proteome</keyword>
<reference evidence="11 12" key="1">
    <citation type="submission" date="2016-11" db="EMBL/GenBank/DDBJ databases">
        <authorList>
            <person name="Jaros S."/>
            <person name="Januszkiewicz K."/>
            <person name="Wedrychowicz H."/>
        </authorList>
    </citation>
    <scope>NUCLEOTIDE SEQUENCE [LARGE SCALE GENOMIC DNA]</scope>
    <source>
        <strain evidence="11 12">DSM 44523</strain>
    </source>
</reference>
<feature type="chain" id="PRO_5039669575" evidence="9">
    <location>
        <begin position="35"/>
        <end position="1145"/>
    </location>
</feature>
<feature type="compositionally biased region" description="Basic and acidic residues" evidence="8">
    <location>
        <begin position="90"/>
        <end position="111"/>
    </location>
</feature>
<keyword evidence="2 6" id="KW-0645">Protease</keyword>
<dbReference type="InterPro" id="IPR050131">
    <property type="entry name" value="Peptidase_S8_subtilisin-like"/>
</dbReference>
<dbReference type="SUPFAM" id="SSF52743">
    <property type="entry name" value="Subtilisin-like"/>
    <property type="match status" value="1"/>
</dbReference>
<evidence type="ECO:0000313" key="11">
    <source>
        <dbReference type="EMBL" id="SHG05968.1"/>
    </source>
</evidence>
<gene>
    <name evidence="11" type="ORF">SAMN05444320_106223</name>
</gene>
<dbReference type="EMBL" id="FQVN01000006">
    <property type="protein sequence ID" value="SHG05968.1"/>
    <property type="molecule type" value="Genomic_DNA"/>
</dbReference>